<dbReference type="InterPro" id="IPR002083">
    <property type="entry name" value="MATH/TRAF_dom"/>
</dbReference>
<feature type="compositionally biased region" description="Low complexity" evidence="2">
    <location>
        <begin position="690"/>
        <end position="702"/>
    </location>
</feature>
<dbReference type="SUPFAM" id="SSF69340">
    <property type="entry name" value="C-terminal domain of adenylylcyclase associated protein"/>
    <property type="match status" value="1"/>
</dbReference>
<evidence type="ECO:0000256" key="2">
    <source>
        <dbReference type="SAM" id="MobiDB-lite"/>
    </source>
</evidence>
<dbReference type="Gene3D" id="3.30.710.10">
    <property type="entry name" value="Potassium Channel Kv1.1, Chain A"/>
    <property type="match status" value="1"/>
</dbReference>
<dbReference type="SMART" id="SM00673">
    <property type="entry name" value="CARP"/>
    <property type="match status" value="2"/>
</dbReference>
<proteinExistence type="inferred from homology"/>
<dbReference type="SUPFAM" id="SSF49599">
    <property type="entry name" value="TRAF domain-like"/>
    <property type="match status" value="1"/>
</dbReference>
<dbReference type="Pfam" id="PF21938">
    <property type="entry name" value="CAP_N"/>
    <property type="match status" value="1"/>
</dbReference>
<feature type="domain" description="MATH" evidence="3">
    <location>
        <begin position="261"/>
        <end position="384"/>
    </location>
</feature>
<feature type="compositionally biased region" description="Pro residues" evidence="2">
    <location>
        <begin position="669"/>
        <end position="681"/>
    </location>
</feature>
<dbReference type="Pfam" id="PF22486">
    <property type="entry name" value="MATH_2"/>
    <property type="match status" value="1"/>
</dbReference>
<dbReference type="GO" id="GO:0003779">
    <property type="term" value="F:actin binding"/>
    <property type="evidence" value="ECO:0007669"/>
    <property type="project" value="InterPro"/>
</dbReference>
<dbReference type="PROSITE" id="PS50144">
    <property type="entry name" value="MATH"/>
    <property type="match status" value="1"/>
</dbReference>
<dbReference type="InterPro" id="IPR036223">
    <property type="entry name" value="CAP_C_sf"/>
</dbReference>
<dbReference type="PROSITE" id="PS51329">
    <property type="entry name" value="C_CAP_COFACTOR_C"/>
    <property type="match status" value="1"/>
</dbReference>
<dbReference type="GO" id="GO:0005737">
    <property type="term" value="C:cytoplasm"/>
    <property type="evidence" value="ECO:0007669"/>
    <property type="project" value="TreeGrafter"/>
</dbReference>
<evidence type="ECO:0000259" key="4">
    <source>
        <dbReference type="PROSITE" id="PS51329"/>
    </source>
</evidence>
<protein>
    <submittedName>
        <fullName evidence="5">Cyclase-associated 1</fullName>
    </submittedName>
</protein>
<gene>
    <name evidence="5" type="ORF">C2E21_8302</name>
</gene>
<organism evidence="5 6">
    <name type="scientific">Chlorella sorokiniana</name>
    <name type="common">Freshwater green alga</name>
    <dbReference type="NCBI Taxonomy" id="3076"/>
    <lineage>
        <taxon>Eukaryota</taxon>
        <taxon>Viridiplantae</taxon>
        <taxon>Chlorophyta</taxon>
        <taxon>core chlorophytes</taxon>
        <taxon>Trebouxiophyceae</taxon>
        <taxon>Chlorellales</taxon>
        <taxon>Chlorellaceae</taxon>
        <taxon>Chlorella clade</taxon>
        <taxon>Chlorella</taxon>
    </lineage>
</organism>
<dbReference type="Gene3D" id="2.160.20.70">
    <property type="match status" value="1"/>
</dbReference>
<reference evidence="5 6" key="1">
    <citation type="journal article" date="2018" name="Plant J.">
        <title>Genome sequences of Chlorella sorokiniana UTEX 1602 and Micractinium conductrix SAG 241.80: implications to maltose excretion by a green alga.</title>
        <authorList>
            <person name="Arriola M.B."/>
            <person name="Velmurugan N."/>
            <person name="Zhang Y."/>
            <person name="Plunkett M.H."/>
            <person name="Hondzo H."/>
            <person name="Barney B.M."/>
        </authorList>
    </citation>
    <scope>NUCLEOTIDE SEQUENCE [LARGE SCALE GENOMIC DNA]</scope>
    <source>
        <strain evidence="6">UTEX 1602</strain>
    </source>
</reference>
<dbReference type="GO" id="GO:0019933">
    <property type="term" value="P:cAMP-mediated signaling"/>
    <property type="evidence" value="ECO:0007669"/>
    <property type="project" value="TreeGrafter"/>
</dbReference>
<accession>A0A2P6TFE4</accession>
<sequence length="935" mass="97478">MSSDAAEDDLLPEFDEENPQGYYLVDSQAEMVALSDAVLVAADVRLPVHSQVLSLQSSVLRGMFADFLGASSSGDGEPRVGCKRKAADEEGPLVLEEPFRGCSLYEAVPFLRLCYRPQDVTQAHLAGERASLPALLRLAHKLDAGRILEQVVMHMTESSMDNAAELVTWTEVAEQCQQTDLRLSCVARLVKLLVTKAPGQHMASGITDAAQLEGLDKSTLLLVLGLVTGAGRQLAPKEQLLAYTAPPTADISTAMEQAANPGSYEWRIEQFSQQPSQPGDALRSPWFTAAGREWQLTLYPNGQTIAYQGHISLYLAPKVANDLAVVTFTVCDQSKEQPTDETATFTYKYINTSGRGYADLMSLEKLRARPGCLAGDTLLIRAELLPSERRSSPAAMLEAAVARLEQVTARLEATEARLASIAPGGVAPARAPPPPTAAPAAATAAAAPAPAAASSPGGALADYRQLLSTQLVKVVDAAEAIGGQVLQASRVLAEGFRREEAVVEAIGSCQKPDDAALQQLVHPVGEQIMAAGDLAAGPRSPYQHHFKLVSEAMQSLSWVVYSGPNCGIRLPAQHVEDAASASEFYANKVLVEWRAKDPNHAPWVASIKELLQSLKAFCARHFPAGPTWNANGIPVSQFKPGASAAAGGAAAPAAAAPAAPPAAAAKKPGGPPPPPPPPPPGSLLQERKPAAGAAGAAPAAAAPAGGGNAMAALFADINKGSSVTTGLRKVTDDMKTKNRPDRGGAVPAASAAAGAAGAAASGAKGKAAAAAGPPRVECEQGRKWVVENQVGNREIAIDQTDPKQTVYIYNCSGSTIQVRGKVNAITLDKCSRTGLLFEAVVATCEVVNCTSVDVQCTGTVPTVAVDKVDGCQLYLPRTAMEGGTDVTTAKSSAVNVIVPGATEDADPIESPIPEQYVTRCHGGRWVTEPVAHSGA</sequence>
<evidence type="ECO:0000259" key="3">
    <source>
        <dbReference type="PROSITE" id="PS50144"/>
    </source>
</evidence>
<dbReference type="InterPro" id="IPR006599">
    <property type="entry name" value="CARP_motif"/>
</dbReference>
<dbReference type="FunFam" id="1.25.40.330:FF:000001">
    <property type="entry name" value="Adenylyl cyclase-associated protein"/>
    <property type="match status" value="1"/>
</dbReference>
<dbReference type="InterPro" id="IPR016098">
    <property type="entry name" value="CAP/MinC_C"/>
</dbReference>
<dbReference type="Gene3D" id="2.60.210.10">
    <property type="entry name" value="Apoptosis, Tumor Necrosis Factor Receptor Associated Protein 2, Chain A"/>
    <property type="match status" value="1"/>
</dbReference>
<dbReference type="PANTHER" id="PTHR10652">
    <property type="entry name" value="ADENYLYL CYCLASE-ASSOCIATED PROTEIN"/>
    <property type="match status" value="1"/>
</dbReference>
<dbReference type="STRING" id="3076.A0A2P6TFE4"/>
<feature type="region of interest" description="Disordered" evidence="2">
    <location>
        <begin position="728"/>
        <end position="748"/>
    </location>
</feature>
<feature type="region of interest" description="Disordered" evidence="2">
    <location>
        <begin position="658"/>
        <end position="702"/>
    </location>
</feature>
<name>A0A2P6TFE4_CHLSO</name>
<dbReference type="InterPro" id="IPR036222">
    <property type="entry name" value="CAP_N_sf"/>
</dbReference>
<feature type="compositionally biased region" description="Basic and acidic residues" evidence="2">
    <location>
        <begin position="729"/>
        <end position="742"/>
    </location>
</feature>
<feature type="compositionally biased region" description="Low complexity" evidence="2">
    <location>
        <begin position="658"/>
        <end position="668"/>
    </location>
</feature>
<dbReference type="Proteomes" id="UP000239899">
    <property type="component" value="Unassembled WGS sequence"/>
</dbReference>
<keyword evidence="6" id="KW-1185">Reference proteome</keyword>
<dbReference type="Pfam" id="PF08603">
    <property type="entry name" value="CAP_C"/>
    <property type="match status" value="1"/>
</dbReference>
<dbReference type="Gene3D" id="1.25.40.330">
    <property type="entry name" value="Adenylate cyclase-associated CAP, N-terminal domain"/>
    <property type="match status" value="1"/>
</dbReference>
<comment type="similarity">
    <text evidence="1">Belongs to the CAP family.</text>
</comment>
<dbReference type="GO" id="GO:0007015">
    <property type="term" value="P:actin filament organization"/>
    <property type="evidence" value="ECO:0007669"/>
    <property type="project" value="TreeGrafter"/>
</dbReference>
<feature type="domain" description="C-CAP/cofactor C-like" evidence="4">
    <location>
        <begin position="773"/>
        <end position="914"/>
    </location>
</feature>
<dbReference type="AlphaFoldDB" id="A0A2P6TFE4"/>
<evidence type="ECO:0000313" key="6">
    <source>
        <dbReference type="Proteomes" id="UP000239899"/>
    </source>
</evidence>
<evidence type="ECO:0000256" key="1">
    <source>
        <dbReference type="ARBA" id="ARBA00007659"/>
    </source>
</evidence>
<dbReference type="InterPro" id="IPR053950">
    <property type="entry name" value="CAP_N"/>
</dbReference>
<dbReference type="InterPro" id="IPR013912">
    <property type="entry name" value="Adenylate_cyclase-assoc_CAP_C"/>
</dbReference>
<comment type="caution">
    <text evidence="5">The sequence shown here is derived from an EMBL/GenBank/DDBJ whole genome shotgun (WGS) entry which is preliminary data.</text>
</comment>
<dbReference type="InterPro" id="IPR008974">
    <property type="entry name" value="TRAF-like"/>
</dbReference>
<dbReference type="InterPro" id="IPR017901">
    <property type="entry name" value="C-CAP_CF_C-like"/>
</dbReference>
<dbReference type="GO" id="GO:0008179">
    <property type="term" value="F:adenylate cyclase binding"/>
    <property type="evidence" value="ECO:0007669"/>
    <property type="project" value="TreeGrafter"/>
</dbReference>
<evidence type="ECO:0000313" key="5">
    <source>
        <dbReference type="EMBL" id="PRW32688.1"/>
    </source>
</evidence>
<dbReference type="InterPro" id="IPR011333">
    <property type="entry name" value="SKP1/BTB/POZ_sf"/>
</dbReference>
<dbReference type="CDD" id="cd00121">
    <property type="entry name" value="MATH"/>
    <property type="match status" value="1"/>
</dbReference>
<dbReference type="PANTHER" id="PTHR10652:SF0">
    <property type="entry name" value="ADENYLYL CYCLASE-ASSOCIATED PROTEIN"/>
    <property type="match status" value="1"/>
</dbReference>
<dbReference type="OrthoDB" id="509573at2759"/>
<dbReference type="EMBL" id="LHPG02000019">
    <property type="protein sequence ID" value="PRW32688.1"/>
    <property type="molecule type" value="Genomic_DNA"/>
</dbReference>
<dbReference type="SUPFAM" id="SSF101278">
    <property type="entry name" value="N-terminal domain of adenylylcyclase associated protein, CAP"/>
    <property type="match status" value="1"/>
</dbReference>
<dbReference type="InterPro" id="IPR001837">
    <property type="entry name" value="Adenylate_cyclase-assoc_CAP"/>
</dbReference>